<proteinExistence type="predicted"/>
<protein>
    <submittedName>
        <fullName evidence="1">Uncharacterized protein</fullName>
    </submittedName>
</protein>
<reference evidence="1" key="2">
    <citation type="journal article" date="2015" name="Fish Shellfish Immunol.">
        <title>Early steps in the European eel (Anguilla anguilla)-Vibrio vulnificus interaction in the gills: Role of the RtxA13 toxin.</title>
        <authorList>
            <person name="Callol A."/>
            <person name="Pajuelo D."/>
            <person name="Ebbesson L."/>
            <person name="Teles M."/>
            <person name="MacKenzie S."/>
            <person name="Amaro C."/>
        </authorList>
    </citation>
    <scope>NUCLEOTIDE SEQUENCE</scope>
</reference>
<name>A0A0E9VPV7_ANGAN</name>
<reference evidence="1" key="1">
    <citation type="submission" date="2014-11" db="EMBL/GenBank/DDBJ databases">
        <authorList>
            <person name="Amaro Gonzalez C."/>
        </authorList>
    </citation>
    <scope>NUCLEOTIDE SEQUENCE</scope>
</reference>
<evidence type="ECO:0000313" key="1">
    <source>
        <dbReference type="EMBL" id="JAH79243.1"/>
    </source>
</evidence>
<dbReference type="EMBL" id="GBXM01029334">
    <property type="protein sequence ID" value="JAH79243.1"/>
    <property type="molecule type" value="Transcribed_RNA"/>
</dbReference>
<dbReference type="AlphaFoldDB" id="A0A0E9VPV7"/>
<sequence length="28" mass="3063">MNRHILVSPQSSSLAKPNLAHLSLTALY</sequence>
<accession>A0A0E9VPV7</accession>
<organism evidence="1">
    <name type="scientific">Anguilla anguilla</name>
    <name type="common">European freshwater eel</name>
    <name type="synonym">Muraena anguilla</name>
    <dbReference type="NCBI Taxonomy" id="7936"/>
    <lineage>
        <taxon>Eukaryota</taxon>
        <taxon>Metazoa</taxon>
        <taxon>Chordata</taxon>
        <taxon>Craniata</taxon>
        <taxon>Vertebrata</taxon>
        <taxon>Euteleostomi</taxon>
        <taxon>Actinopterygii</taxon>
        <taxon>Neopterygii</taxon>
        <taxon>Teleostei</taxon>
        <taxon>Anguilliformes</taxon>
        <taxon>Anguillidae</taxon>
        <taxon>Anguilla</taxon>
    </lineage>
</organism>